<feature type="region of interest" description="Disordered" evidence="1">
    <location>
        <begin position="14"/>
        <end position="37"/>
    </location>
</feature>
<sequence length="64" mass="7746">MKYDEINEYYRKQAEQNAIEKTKETPEDGERKKQEDHQKLMENIYGEEMIKNGELNMNKETFGE</sequence>
<accession>A9VU40</accession>
<evidence type="ECO:0000313" key="3">
    <source>
        <dbReference type="Proteomes" id="UP000002154"/>
    </source>
</evidence>
<dbReference type="Proteomes" id="UP000002154">
    <property type="component" value="Chromosome"/>
</dbReference>
<organism evidence="2 3">
    <name type="scientific">Bacillus mycoides (strain KBAB4)</name>
    <name type="common">Bacillus weihenstephanensis</name>
    <dbReference type="NCBI Taxonomy" id="315730"/>
    <lineage>
        <taxon>Bacteria</taxon>
        <taxon>Bacillati</taxon>
        <taxon>Bacillota</taxon>
        <taxon>Bacilli</taxon>
        <taxon>Bacillales</taxon>
        <taxon>Bacillaceae</taxon>
        <taxon>Bacillus</taxon>
        <taxon>Bacillus cereus group</taxon>
    </lineage>
</organism>
<name>A9VU40_BACMK</name>
<dbReference type="KEGG" id="bwe:BcerKBAB4_2134"/>
<reference evidence="2 3" key="1">
    <citation type="journal article" date="2008" name="Chem. Biol. Interact.">
        <title>Extending the Bacillus cereus group genomics to putative food-borne pathogens of different toxicity.</title>
        <authorList>
            <person name="Lapidus A."/>
            <person name="Goltsman E."/>
            <person name="Auger S."/>
            <person name="Galleron N."/>
            <person name="Segurens B."/>
            <person name="Dossat C."/>
            <person name="Land M.L."/>
            <person name="Broussolle V."/>
            <person name="Brillard J."/>
            <person name="Guinebretiere M.H."/>
            <person name="Sanchis V."/>
            <person name="Nguen-The C."/>
            <person name="Lereclus D."/>
            <person name="Richardson P."/>
            <person name="Wincker P."/>
            <person name="Weissenbach J."/>
            <person name="Ehrlich S.D."/>
            <person name="Sorokin A."/>
        </authorList>
    </citation>
    <scope>NUCLEOTIDE SEQUENCE [LARGE SCALE GENOMIC DNA]</scope>
    <source>
        <strain evidence="2 3">KBAB4</strain>
    </source>
</reference>
<evidence type="ECO:0000313" key="2">
    <source>
        <dbReference type="EMBL" id="ABY43356.1"/>
    </source>
</evidence>
<dbReference type="HOGENOM" id="CLU_2858615_0_0_9"/>
<protein>
    <submittedName>
        <fullName evidence="2">Uncharacterized protein</fullName>
    </submittedName>
</protein>
<proteinExistence type="predicted"/>
<dbReference type="AlphaFoldDB" id="A9VU40"/>
<gene>
    <name evidence="2" type="ordered locus">BcerKBAB4_2134</name>
</gene>
<evidence type="ECO:0000256" key="1">
    <source>
        <dbReference type="SAM" id="MobiDB-lite"/>
    </source>
</evidence>
<dbReference type="RefSeq" id="WP_012260894.1">
    <property type="nucleotide sequence ID" value="NC_010184.1"/>
</dbReference>
<dbReference type="EMBL" id="CP000903">
    <property type="protein sequence ID" value="ABY43356.1"/>
    <property type="molecule type" value="Genomic_DNA"/>
</dbReference>